<gene>
    <name evidence="2" type="ORF">BJX68DRAFT_270801</name>
</gene>
<comment type="caution">
    <text evidence="2">The sequence shown here is derived from an EMBL/GenBank/DDBJ whole genome shotgun (WGS) entry which is preliminary data.</text>
</comment>
<feature type="chain" id="PRO_5046185606" evidence="1">
    <location>
        <begin position="24"/>
        <end position="107"/>
    </location>
</feature>
<keyword evidence="3" id="KW-1185">Reference proteome</keyword>
<dbReference type="GeneID" id="98161937"/>
<evidence type="ECO:0000313" key="2">
    <source>
        <dbReference type="EMBL" id="KAL2842083.1"/>
    </source>
</evidence>
<dbReference type="RefSeq" id="XP_070894894.1">
    <property type="nucleotide sequence ID" value="XM_071046773.1"/>
</dbReference>
<evidence type="ECO:0000313" key="3">
    <source>
        <dbReference type="Proteomes" id="UP001610444"/>
    </source>
</evidence>
<feature type="signal peptide" evidence="1">
    <location>
        <begin position="1"/>
        <end position="23"/>
    </location>
</feature>
<evidence type="ECO:0000256" key="1">
    <source>
        <dbReference type="SAM" id="SignalP"/>
    </source>
</evidence>
<proteinExistence type="predicted"/>
<organism evidence="2 3">
    <name type="scientific">Aspergillus pseudodeflectus</name>
    <dbReference type="NCBI Taxonomy" id="176178"/>
    <lineage>
        <taxon>Eukaryota</taxon>
        <taxon>Fungi</taxon>
        <taxon>Dikarya</taxon>
        <taxon>Ascomycota</taxon>
        <taxon>Pezizomycotina</taxon>
        <taxon>Eurotiomycetes</taxon>
        <taxon>Eurotiomycetidae</taxon>
        <taxon>Eurotiales</taxon>
        <taxon>Aspergillaceae</taxon>
        <taxon>Aspergillus</taxon>
        <taxon>Aspergillus subgen. Nidulantes</taxon>
    </lineage>
</organism>
<name>A0ABR4JSZ0_9EURO</name>
<protein>
    <submittedName>
        <fullName evidence="2">Uncharacterized protein</fullName>
    </submittedName>
</protein>
<dbReference type="Proteomes" id="UP001610444">
    <property type="component" value="Unassembled WGS sequence"/>
</dbReference>
<reference evidence="2 3" key="1">
    <citation type="submission" date="2024-07" db="EMBL/GenBank/DDBJ databases">
        <title>Section-level genome sequencing and comparative genomics of Aspergillus sections Usti and Cavernicolus.</title>
        <authorList>
            <consortium name="Lawrence Berkeley National Laboratory"/>
            <person name="Nybo J.L."/>
            <person name="Vesth T.C."/>
            <person name="Theobald S."/>
            <person name="Frisvad J.C."/>
            <person name="Larsen T.O."/>
            <person name="Kjaerboelling I."/>
            <person name="Rothschild-Mancinelli K."/>
            <person name="Lyhne E.K."/>
            <person name="Kogle M.E."/>
            <person name="Barry K."/>
            <person name="Clum A."/>
            <person name="Na H."/>
            <person name="Ledsgaard L."/>
            <person name="Lin J."/>
            <person name="Lipzen A."/>
            <person name="Kuo A."/>
            <person name="Riley R."/>
            <person name="Mondo S."/>
            <person name="LaButti K."/>
            <person name="Haridas S."/>
            <person name="Pangalinan J."/>
            <person name="Salamov A.A."/>
            <person name="Simmons B.A."/>
            <person name="Magnuson J.K."/>
            <person name="Chen J."/>
            <person name="Drula E."/>
            <person name="Henrissat B."/>
            <person name="Wiebenga A."/>
            <person name="Lubbers R.J."/>
            <person name="Gomes A.C."/>
            <person name="Macurrencykelacurrency M.R."/>
            <person name="Stajich J."/>
            <person name="Grigoriev I.V."/>
            <person name="Mortensen U.H."/>
            <person name="De vries R.P."/>
            <person name="Baker S.E."/>
            <person name="Andersen M.R."/>
        </authorList>
    </citation>
    <scope>NUCLEOTIDE SEQUENCE [LARGE SCALE GENOMIC DNA]</scope>
    <source>
        <strain evidence="2 3">CBS 756.74</strain>
    </source>
</reference>
<accession>A0ABR4JSZ0</accession>
<sequence length="107" mass="10854">MKVFTSVISGIALASLGAASAQAAITPQVTIYGDPSYQGAGQTFSADGTCHSLSPSIKSVLIPGEFIYCQLFDKADCGGQGGIVIVASHPAFTAQQIYPGIICGVLS</sequence>
<dbReference type="EMBL" id="JBFXLR010000053">
    <property type="protein sequence ID" value="KAL2842083.1"/>
    <property type="molecule type" value="Genomic_DNA"/>
</dbReference>
<keyword evidence="1" id="KW-0732">Signal</keyword>